<feature type="chain" id="PRO_5028978117" evidence="2">
    <location>
        <begin position="22"/>
        <end position="223"/>
    </location>
</feature>
<dbReference type="EMBL" id="CP061038">
    <property type="protein sequence ID" value="QNQ07605.1"/>
    <property type="molecule type" value="Genomic_DNA"/>
</dbReference>
<feature type="region of interest" description="Disordered" evidence="1">
    <location>
        <begin position="125"/>
        <end position="154"/>
    </location>
</feature>
<evidence type="ECO:0000256" key="1">
    <source>
        <dbReference type="SAM" id="MobiDB-lite"/>
    </source>
</evidence>
<name>A0A7H0LD52_9SPHN</name>
<protein>
    <submittedName>
        <fullName evidence="4">EF-hand domain-containing protein</fullName>
    </submittedName>
</protein>
<feature type="signal peptide" evidence="2">
    <location>
        <begin position="1"/>
        <end position="21"/>
    </location>
</feature>
<evidence type="ECO:0000313" key="5">
    <source>
        <dbReference type="Proteomes" id="UP000516148"/>
    </source>
</evidence>
<dbReference type="KEGG" id="spap:H3Z74_12255"/>
<gene>
    <name evidence="4" type="ORF">H3Z74_12255</name>
</gene>
<dbReference type="Pfam" id="PF13202">
    <property type="entry name" value="EF-hand_5"/>
    <property type="match status" value="3"/>
</dbReference>
<dbReference type="Gene3D" id="1.10.238.10">
    <property type="entry name" value="EF-hand"/>
    <property type="match status" value="3"/>
</dbReference>
<feature type="compositionally biased region" description="Low complexity" evidence="1">
    <location>
        <begin position="139"/>
        <end position="151"/>
    </location>
</feature>
<dbReference type="PROSITE" id="PS50222">
    <property type="entry name" value="EF_HAND_2"/>
    <property type="match status" value="3"/>
</dbReference>
<evidence type="ECO:0000313" key="4">
    <source>
        <dbReference type="EMBL" id="QNQ07605.1"/>
    </source>
</evidence>
<sequence>MKKLLIAAALASTALAGAAIANPPGQAGRSAGMMRADTDGDGSISRSEYMAQAEARFARMDANGDGQIAGDEMRRPGRQAATGGDAAAPMTKAAYLAKAGERFARMDANGDGKISADEMQAMRDARGARRGPMGGQPDAATPNAPGAATGGLRSDHRAKMLQRIDTDGDGRISRDEMRVRDDKRFAKLDANSDGFIDQGEMEASRDRAKAARGAGASKPDTDQ</sequence>
<keyword evidence="5" id="KW-1185">Reference proteome</keyword>
<dbReference type="Proteomes" id="UP000516148">
    <property type="component" value="Chromosome"/>
</dbReference>
<organism evidence="4 5">
    <name type="scientific">Sphingomonas alpina</name>
    <dbReference type="NCBI Taxonomy" id="653931"/>
    <lineage>
        <taxon>Bacteria</taxon>
        <taxon>Pseudomonadati</taxon>
        <taxon>Pseudomonadota</taxon>
        <taxon>Alphaproteobacteria</taxon>
        <taxon>Sphingomonadales</taxon>
        <taxon>Sphingomonadaceae</taxon>
        <taxon>Sphingomonas</taxon>
    </lineage>
</organism>
<dbReference type="SUPFAM" id="SSF47473">
    <property type="entry name" value="EF-hand"/>
    <property type="match status" value="1"/>
</dbReference>
<evidence type="ECO:0000256" key="2">
    <source>
        <dbReference type="SAM" id="SignalP"/>
    </source>
</evidence>
<feature type="region of interest" description="Disordered" evidence="1">
    <location>
        <begin position="67"/>
        <end position="86"/>
    </location>
</feature>
<feature type="domain" description="EF-hand" evidence="3">
    <location>
        <begin position="94"/>
        <end position="129"/>
    </location>
</feature>
<feature type="domain" description="EF-hand" evidence="3">
    <location>
        <begin position="152"/>
        <end position="187"/>
    </location>
</feature>
<dbReference type="SMART" id="SM00054">
    <property type="entry name" value="EFh"/>
    <property type="match status" value="3"/>
</dbReference>
<feature type="compositionally biased region" description="Low complexity" evidence="1">
    <location>
        <begin position="211"/>
        <end position="223"/>
    </location>
</feature>
<keyword evidence="2" id="KW-0732">Signal</keyword>
<dbReference type="InterPro" id="IPR002048">
    <property type="entry name" value="EF_hand_dom"/>
</dbReference>
<dbReference type="Pfam" id="PF13499">
    <property type="entry name" value="EF-hand_7"/>
    <property type="match status" value="1"/>
</dbReference>
<feature type="domain" description="EF-hand" evidence="3">
    <location>
        <begin position="48"/>
        <end position="83"/>
    </location>
</feature>
<dbReference type="RefSeq" id="WP_187759954.1">
    <property type="nucleotide sequence ID" value="NZ_CP061038.1"/>
</dbReference>
<dbReference type="PROSITE" id="PS00018">
    <property type="entry name" value="EF_HAND_1"/>
    <property type="match status" value="4"/>
</dbReference>
<dbReference type="AlphaFoldDB" id="A0A7H0LD52"/>
<proteinExistence type="predicted"/>
<evidence type="ECO:0000259" key="3">
    <source>
        <dbReference type="PROSITE" id="PS50222"/>
    </source>
</evidence>
<feature type="region of interest" description="Disordered" evidence="1">
    <location>
        <begin position="189"/>
        <end position="223"/>
    </location>
</feature>
<dbReference type="PANTHER" id="PTHR10827">
    <property type="entry name" value="RETICULOCALBIN"/>
    <property type="match status" value="1"/>
</dbReference>
<accession>A0A7H0LD52</accession>
<dbReference type="InterPro" id="IPR011992">
    <property type="entry name" value="EF-hand-dom_pair"/>
</dbReference>
<dbReference type="GO" id="GO:0005509">
    <property type="term" value="F:calcium ion binding"/>
    <property type="evidence" value="ECO:0007669"/>
    <property type="project" value="InterPro"/>
</dbReference>
<reference evidence="4 5" key="1">
    <citation type="submission" date="2020-09" db="EMBL/GenBank/DDBJ databases">
        <title>Sphingomonas sp., a new species isolated from pork steak.</title>
        <authorList>
            <person name="Heidler von Heilborn D."/>
        </authorList>
    </citation>
    <scope>NUCLEOTIDE SEQUENCE [LARGE SCALE GENOMIC DNA]</scope>
    <source>
        <strain evidence="5">S8-3T</strain>
    </source>
</reference>
<dbReference type="PANTHER" id="PTHR10827:SF84">
    <property type="entry name" value="EF-HAND DOMAIN-CONTAINING PROTEIN"/>
    <property type="match status" value="1"/>
</dbReference>
<dbReference type="InterPro" id="IPR018247">
    <property type="entry name" value="EF_Hand_1_Ca_BS"/>
</dbReference>